<feature type="region of interest" description="Disordered" evidence="1">
    <location>
        <begin position="1"/>
        <end position="33"/>
    </location>
</feature>
<proteinExistence type="predicted"/>
<sequence length="79" mass="8270">MCYKCHTTSINDTSNNPKTFQGDGHDQGSSLSNTTQAYGIHKSLTITKQRARLNILCEANSTTGGTAAITTTAGTSTCA</sequence>
<evidence type="ECO:0000313" key="2">
    <source>
        <dbReference type="EMBL" id="OQD77835.1"/>
    </source>
</evidence>
<evidence type="ECO:0000256" key="1">
    <source>
        <dbReference type="SAM" id="MobiDB-lite"/>
    </source>
</evidence>
<dbReference type="EMBL" id="MDYL01000002">
    <property type="protein sequence ID" value="OQD77835.1"/>
    <property type="molecule type" value="Genomic_DNA"/>
</dbReference>
<accession>A0A1V6PLD8</accession>
<evidence type="ECO:0000313" key="3">
    <source>
        <dbReference type="Proteomes" id="UP000191522"/>
    </source>
</evidence>
<comment type="caution">
    <text evidence="2">The sequence shown here is derived from an EMBL/GenBank/DDBJ whole genome shotgun (WGS) entry which is preliminary data.</text>
</comment>
<dbReference type="AlphaFoldDB" id="A0A1V6PLD8"/>
<reference evidence="3" key="1">
    <citation type="journal article" date="2017" name="Nat. Microbiol.">
        <title>Global analysis of biosynthetic gene clusters reveals vast potential of secondary metabolite production in Penicillium species.</title>
        <authorList>
            <person name="Nielsen J.C."/>
            <person name="Grijseels S."/>
            <person name="Prigent S."/>
            <person name="Ji B."/>
            <person name="Dainat J."/>
            <person name="Nielsen K.F."/>
            <person name="Frisvad J.C."/>
            <person name="Workman M."/>
            <person name="Nielsen J."/>
        </authorList>
    </citation>
    <scope>NUCLEOTIDE SEQUENCE [LARGE SCALE GENOMIC DNA]</scope>
    <source>
        <strain evidence="3">IBT 11843</strain>
    </source>
</reference>
<feature type="compositionally biased region" description="Polar residues" evidence="1">
    <location>
        <begin position="1"/>
        <end position="19"/>
    </location>
</feature>
<dbReference type="Proteomes" id="UP000191522">
    <property type="component" value="Unassembled WGS sequence"/>
</dbReference>
<gene>
    <name evidence="2" type="ORF">PENDEC_c002G04618</name>
</gene>
<organism evidence="2 3">
    <name type="scientific">Penicillium decumbens</name>
    <dbReference type="NCBI Taxonomy" id="69771"/>
    <lineage>
        <taxon>Eukaryota</taxon>
        <taxon>Fungi</taxon>
        <taxon>Dikarya</taxon>
        <taxon>Ascomycota</taxon>
        <taxon>Pezizomycotina</taxon>
        <taxon>Eurotiomycetes</taxon>
        <taxon>Eurotiomycetidae</taxon>
        <taxon>Eurotiales</taxon>
        <taxon>Aspergillaceae</taxon>
        <taxon>Penicillium</taxon>
    </lineage>
</organism>
<keyword evidence="3" id="KW-1185">Reference proteome</keyword>
<protein>
    <submittedName>
        <fullName evidence="2">Uncharacterized protein</fullName>
    </submittedName>
</protein>
<name>A0A1V6PLD8_PENDC</name>